<gene>
    <name evidence="1" type="ORF">TM448B04411_0009</name>
</gene>
<reference evidence="1" key="1">
    <citation type="submission" date="2020-03" db="EMBL/GenBank/DDBJ databases">
        <title>The deep terrestrial virosphere.</title>
        <authorList>
            <person name="Holmfeldt K."/>
            <person name="Nilsson E."/>
            <person name="Simone D."/>
            <person name="Lopez-Fernandez M."/>
            <person name="Wu X."/>
            <person name="de Brujin I."/>
            <person name="Lundin D."/>
            <person name="Andersson A."/>
            <person name="Bertilsson S."/>
            <person name="Dopson M."/>
        </authorList>
    </citation>
    <scope>NUCLEOTIDE SEQUENCE</scope>
    <source>
        <strain evidence="1">TM448B04411</strain>
    </source>
</reference>
<accession>A0A6M3XZ82</accession>
<evidence type="ECO:0000313" key="1">
    <source>
        <dbReference type="EMBL" id="QJI03271.1"/>
    </source>
</evidence>
<name>A0A6M3XZ82_9ZZZZ</name>
<dbReference type="AlphaFoldDB" id="A0A6M3XZ82"/>
<sequence>MSNSYHAKQLEALDIKERAQRLIAGVYCNNKPKHLPHIIWKWMFQTMFREIKKQ</sequence>
<dbReference type="EMBL" id="MT145073">
    <property type="protein sequence ID" value="QJI03271.1"/>
    <property type="molecule type" value="Genomic_DNA"/>
</dbReference>
<proteinExistence type="predicted"/>
<organism evidence="1">
    <name type="scientific">viral metagenome</name>
    <dbReference type="NCBI Taxonomy" id="1070528"/>
    <lineage>
        <taxon>unclassified sequences</taxon>
        <taxon>metagenomes</taxon>
        <taxon>organismal metagenomes</taxon>
    </lineage>
</organism>
<protein>
    <submittedName>
        <fullName evidence="1">Uncharacterized protein</fullName>
    </submittedName>
</protein>